<feature type="compositionally biased region" description="Polar residues" evidence="5">
    <location>
        <begin position="584"/>
        <end position="593"/>
    </location>
</feature>
<sequence length="606" mass="66479">MKRSYDYSFVSGTPANNPNLRSFQQPATLAAQSPQFNSHFRQPANNPLSLKLSTFISPTELTLRPPQPWYQTFQASTPTRPPLTGLGISFVPSPSDFGAQISSAVAQPSIAFPLRLPSVTLTRASNPRLPSLRELGFEDPTIWSPFDDSPCASPLYENFSMDLSPSPPAYDPGNAYSTCPADDYTAHLPEGDDESRFVELSPSTDIVMKDNFASRSVPSVPASPLKNHGSPTEPLIGLFADFNMHEFVLSQRSPTFGINPALLMDYSRDQDTDQPTESKGQEKEELLQYPSPAPEADFVPEVDDAGAEDAIEYTEADVEAIVSVLSSSVIAKEEPQTPSIPATRSAVSTPILRPYSNARGLPVPALPTRSGTISCAPSPNPASLLSIQSLMSPRSPLLLTPQLVKASPTSPRLPLGDITSSASVNGNHLFGAHLGIELADLRAKAEEFRAQHPGEDIDKSWLATYAGKLSESGNRLTEFRCYVKGCSQTNKRRDHILVHVGSHVEFRPFQCDHCDMKFLRKNECKRHTTSHGGIKPYVCYICAPYQEKSFVRQDLLKRHIKVTHGERGESGRRRKRVKLENSKQEPSTPTDLSFVSPVVPNPAEQL</sequence>
<accession>A0A4R0RPR2</accession>
<keyword evidence="2 4" id="KW-0863">Zinc-finger</keyword>
<evidence type="ECO:0000313" key="7">
    <source>
        <dbReference type="EMBL" id="TCD70840.1"/>
    </source>
</evidence>
<keyword evidence="8" id="KW-1185">Reference proteome</keyword>
<feature type="region of interest" description="Disordered" evidence="5">
    <location>
        <begin position="564"/>
        <end position="606"/>
    </location>
</feature>
<feature type="domain" description="C2H2-type" evidence="6">
    <location>
        <begin position="479"/>
        <end position="508"/>
    </location>
</feature>
<dbReference type="STRING" id="92696.A0A4R0RPR2"/>
<dbReference type="GO" id="GO:0000978">
    <property type="term" value="F:RNA polymerase II cis-regulatory region sequence-specific DNA binding"/>
    <property type="evidence" value="ECO:0007669"/>
    <property type="project" value="TreeGrafter"/>
</dbReference>
<feature type="region of interest" description="Disordered" evidence="5">
    <location>
        <begin position="268"/>
        <end position="287"/>
    </location>
</feature>
<dbReference type="AlphaFoldDB" id="A0A4R0RPR2"/>
<dbReference type="PROSITE" id="PS50157">
    <property type="entry name" value="ZINC_FINGER_C2H2_2"/>
    <property type="match status" value="2"/>
</dbReference>
<evidence type="ECO:0000256" key="3">
    <source>
        <dbReference type="ARBA" id="ARBA00022833"/>
    </source>
</evidence>
<protein>
    <recommendedName>
        <fullName evidence="6">C2H2-type domain-containing protein</fullName>
    </recommendedName>
</protein>
<proteinExistence type="predicted"/>
<dbReference type="SMART" id="SM00355">
    <property type="entry name" value="ZnF_C2H2"/>
    <property type="match status" value="3"/>
</dbReference>
<evidence type="ECO:0000256" key="2">
    <source>
        <dbReference type="ARBA" id="ARBA00022771"/>
    </source>
</evidence>
<reference evidence="7 8" key="1">
    <citation type="submission" date="2018-11" db="EMBL/GenBank/DDBJ databases">
        <title>Genome assembly of Steccherinum ochraceum LE-BIN_3174, the white-rot fungus of the Steccherinaceae family (The Residual Polyporoid clade, Polyporales, Basidiomycota).</title>
        <authorList>
            <person name="Fedorova T.V."/>
            <person name="Glazunova O.A."/>
            <person name="Landesman E.O."/>
            <person name="Moiseenko K.V."/>
            <person name="Psurtseva N.V."/>
            <person name="Savinova O.S."/>
            <person name="Shakhova N.V."/>
            <person name="Tyazhelova T.V."/>
            <person name="Vasina D.V."/>
        </authorList>
    </citation>
    <scope>NUCLEOTIDE SEQUENCE [LARGE SCALE GENOMIC DNA]</scope>
    <source>
        <strain evidence="7 8">LE-BIN_3174</strain>
    </source>
</reference>
<evidence type="ECO:0000313" key="8">
    <source>
        <dbReference type="Proteomes" id="UP000292702"/>
    </source>
</evidence>
<feature type="domain" description="C2H2-type" evidence="6">
    <location>
        <begin position="509"/>
        <end position="536"/>
    </location>
</feature>
<organism evidence="7 8">
    <name type="scientific">Steccherinum ochraceum</name>
    <dbReference type="NCBI Taxonomy" id="92696"/>
    <lineage>
        <taxon>Eukaryota</taxon>
        <taxon>Fungi</taxon>
        <taxon>Dikarya</taxon>
        <taxon>Basidiomycota</taxon>
        <taxon>Agaricomycotina</taxon>
        <taxon>Agaricomycetes</taxon>
        <taxon>Polyporales</taxon>
        <taxon>Steccherinaceae</taxon>
        <taxon>Steccherinum</taxon>
    </lineage>
</organism>
<dbReference type="InterPro" id="IPR036236">
    <property type="entry name" value="Znf_C2H2_sf"/>
</dbReference>
<dbReference type="PANTHER" id="PTHR23235">
    <property type="entry name" value="KRUEPPEL-LIKE TRANSCRIPTION FACTOR"/>
    <property type="match status" value="1"/>
</dbReference>
<dbReference type="Gene3D" id="3.30.160.60">
    <property type="entry name" value="Classic Zinc Finger"/>
    <property type="match status" value="2"/>
</dbReference>
<keyword evidence="1" id="KW-0479">Metal-binding</keyword>
<dbReference type="PROSITE" id="PS00028">
    <property type="entry name" value="ZINC_FINGER_C2H2_1"/>
    <property type="match status" value="1"/>
</dbReference>
<keyword evidence="3" id="KW-0862">Zinc</keyword>
<dbReference type="Proteomes" id="UP000292702">
    <property type="component" value="Unassembled WGS sequence"/>
</dbReference>
<dbReference type="SUPFAM" id="SSF57667">
    <property type="entry name" value="beta-beta-alpha zinc fingers"/>
    <property type="match status" value="1"/>
</dbReference>
<gene>
    <name evidence="7" type="ORF">EIP91_001530</name>
</gene>
<name>A0A4R0RPR2_9APHY</name>
<dbReference type="GO" id="GO:0008270">
    <property type="term" value="F:zinc ion binding"/>
    <property type="evidence" value="ECO:0007669"/>
    <property type="project" value="UniProtKB-KW"/>
</dbReference>
<evidence type="ECO:0000259" key="6">
    <source>
        <dbReference type="PROSITE" id="PS50157"/>
    </source>
</evidence>
<dbReference type="InterPro" id="IPR013087">
    <property type="entry name" value="Znf_C2H2_type"/>
</dbReference>
<evidence type="ECO:0000256" key="5">
    <source>
        <dbReference type="SAM" id="MobiDB-lite"/>
    </source>
</evidence>
<evidence type="ECO:0000256" key="1">
    <source>
        <dbReference type="ARBA" id="ARBA00022723"/>
    </source>
</evidence>
<evidence type="ECO:0000256" key="4">
    <source>
        <dbReference type="PROSITE-ProRule" id="PRU00042"/>
    </source>
</evidence>
<dbReference type="OrthoDB" id="8117402at2759"/>
<comment type="caution">
    <text evidence="7">The sequence shown here is derived from an EMBL/GenBank/DDBJ whole genome shotgun (WGS) entry which is preliminary data.</text>
</comment>
<dbReference type="GO" id="GO:0000981">
    <property type="term" value="F:DNA-binding transcription factor activity, RNA polymerase II-specific"/>
    <property type="evidence" value="ECO:0007669"/>
    <property type="project" value="TreeGrafter"/>
</dbReference>
<dbReference type="PANTHER" id="PTHR23235:SF120">
    <property type="entry name" value="KRUPPEL-LIKE FACTOR 15"/>
    <property type="match status" value="1"/>
</dbReference>
<dbReference type="EMBL" id="RWJN01000014">
    <property type="protein sequence ID" value="TCD70840.1"/>
    <property type="molecule type" value="Genomic_DNA"/>
</dbReference>